<dbReference type="InterPro" id="IPR001279">
    <property type="entry name" value="Metallo-B-lactamas"/>
</dbReference>
<evidence type="ECO:0000313" key="4">
    <source>
        <dbReference type="EMBL" id="MFD0847796.1"/>
    </source>
</evidence>
<dbReference type="Pfam" id="PF00753">
    <property type="entry name" value="Lactamase_B"/>
    <property type="match status" value="1"/>
</dbReference>
<reference evidence="5" key="1">
    <citation type="journal article" date="2019" name="Int. J. Syst. Evol. Microbiol.">
        <title>The Global Catalogue of Microorganisms (GCM) 10K type strain sequencing project: providing services to taxonomists for standard genome sequencing and annotation.</title>
        <authorList>
            <consortium name="The Broad Institute Genomics Platform"/>
            <consortium name="The Broad Institute Genome Sequencing Center for Infectious Disease"/>
            <person name="Wu L."/>
            <person name="Ma J."/>
        </authorList>
    </citation>
    <scope>NUCLEOTIDE SEQUENCE [LARGE SCALE GENOMIC DNA]</scope>
    <source>
        <strain evidence="5">CCUG 52537</strain>
    </source>
</reference>
<dbReference type="Proteomes" id="UP001597124">
    <property type="component" value="Unassembled WGS sequence"/>
</dbReference>
<gene>
    <name evidence="4" type="ORF">ACFQ00_05610</name>
</gene>
<dbReference type="SMART" id="SM00849">
    <property type="entry name" value="Lactamase_B"/>
    <property type="match status" value="1"/>
</dbReference>
<dbReference type="EMBL" id="JBHTIK010000002">
    <property type="protein sequence ID" value="MFD0847796.1"/>
    <property type="molecule type" value="Genomic_DNA"/>
</dbReference>
<evidence type="ECO:0000256" key="1">
    <source>
        <dbReference type="ARBA" id="ARBA00005250"/>
    </source>
</evidence>
<dbReference type="CDD" id="cd16282">
    <property type="entry name" value="metallo-hydrolase-like_MBL-fold"/>
    <property type="match status" value="1"/>
</dbReference>
<dbReference type="SUPFAM" id="SSF56281">
    <property type="entry name" value="Metallo-hydrolase/oxidoreductase"/>
    <property type="match status" value="1"/>
</dbReference>
<comment type="similarity">
    <text evidence="1">Belongs to the metallo-beta-lactamase superfamily. Class-B beta-lactamase family.</text>
</comment>
<proteinExistence type="inferred from homology"/>
<evidence type="ECO:0000256" key="2">
    <source>
        <dbReference type="SAM" id="MobiDB-lite"/>
    </source>
</evidence>
<sequence length="342" mass="37034">MRFEKGLQQIGNGNYAYLQPSGTWGYNNAGLIIDGDQAMLVDTLFDERLTAEMLAVMKDATGFGAGEIGQLVNTHANGDHTFGNRLLTEARIIASAATDHEMKEDAPPEMLAALMGQASQMGPLGVYLEEIFGAFDFAGVKLRLPDETFAGGAKTLKVGDKTVELIVVGPAHTGGDTLVYVPEDRILYTGDILFIDGTPISWSGPVRNWIAACDRMLAMDVDLIVPGHGPMTDKRGVQANRDYLAFVEAEAKKRHAAGMDSWEAAQDISLGAFGALEDPERIAVTVDTIYRELNADTSPRDVMEMFGRMATLDRRYRAEGLGKPRVPPPPPASAHTNCDHAH</sequence>
<dbReference type="PANTHER" id="PTHR42951">
    <property type="entry name" value="METALLO-BETA-LACTAMASE DOMAIN-CONTAINING"/>
    <property type="match status" value="1"/>
</dbReference>
<dbReference type="PANTHER" id="PTHR42951:SF4">
    <property type="entry name" value="ACYL-COENZYME A THIOESTERASE MBLAC2"/>
    <property type="match status" value="1"/>
</dbReference>
<organism evidence="4 5">
    <name type="scientific">Sphingosinicella xenopeptidilytica</name>
    <dbReference type="NCBI Taxonomy" id="364098"/>
    <lineage>
        <taxon>Bacteria</taxon>
        <taxon>Pseudomonadati</taxon>
        <taxon>Pseudomonadota</taxon>
        <taxon>Alphaproteobacteria</taxon>
        <taxon>Sphingomonadales</taxon>
        <taxon>Sphingosinicellaceae</taxon>
        <taxon>Sphingosinicella</taxon>
    </lineage>
</organism>
<accession>A0ABW3BZX9</accession>
<name>A0ABW3BZX9_SPHXN</name>
<dbReference type="InterPro" id="IPR036866">
    <property type="entry name" value="RibonucZ/Hydroxyglut_hydro"/>
</dbReference>
<keyword evidence="5" id="KW-1185">Reference proteome</keyword>
<dbReference type="RefSeq" id="WP_381487414.1">
    <property type="nucleotide sequence ID" value="NZ_JBHTIK010000002.1"/>
</dbReference>
<feature type="region of interest" description="Disordered" evidence="2">
    <location>
        <begin position="320"/>
        <end position="342"/>
    </location>
</feature>
<dbReference type="Gene3D" id="3.60.15.10">
    <property type="entry name" value="Ribonuclease Z/Hydroxyacylglutathione hydrolase-like"/>
    <property type="match status" value="1"/>
</dbReference>
<evidence type="ECO:0000259" key="3">
    <source>
        <dbReference type="SMART" id="SM00849"/>
    </source>
</evidence>
<evidence type="ECO:0000313" key="5">
    <source>
        <dbReference type="Proteomes" id="UP001597124"/>
    </source>
</evidence>
<protein>
    <submittedName>
        <fullName evidence="4">MBL fold metallo-hydrolase</fullName>
    </submittedName>
</protein>
<dbReference type="InterPro" id="IPR050855">
    <property type="entry name" value="NDM-1-like"/>
</dbReference>
<comment type="caution">
    <text evidence="4">The sequence shown here is derived from an EMBL/GenBank/DDBJ whole genome shotgun (WGS) entry which is preliminary data.</text>
</comment>
<feature type="domain" description="Metallo-beta-lactamase" evidence="3">
    <location>
        <begin position="26"/>
        <end position="228"/>
    </location>
</feature>